<feature type="region of interest" description="Disordered" evidence="1">
    <location>
        <begin position="1"/>
        <end position="20"/>
    </location>
</feature>
<reference evidence="2 3" key="2">
    <citation type="journal article" date="2008" name="Bioinformatics">
        <title>Assembly reconciliation.</title>
        <authorList>
            <person name="Zimin A.V."/>
            <person name="Smith D.R."/>
            <person name="Sutton G."/>
            <person name="Yorke J.A."/>
        </authorList>
    </citation>
    <scope>NUCLEOTIDE SEQUENCE [LARGE SCALE GENOMIC DNA]</scope>
    <source>
        <strain evidence="2 3">TSC#14021-0224.01</strain>
    </source>
</reference>
<dbReference type="EMBL" id="CH954181">
    <property type="protein sequence ID" value="EDV47975.1"/>
    <property type="molecule type" value="Genomic_DNA"/>
</dbReference>
<evidence type="ECO:0000256" key="1">
    <source>
        <dbReference type="SAM" id="MobiDB-lite"/>
    </source>
</evidence>
<protein>
    <submittedName>
        <fullName evidence="2">GG10710</fullName>
    </submittedName>
</protein>
<organism evidence="2 3">
    <name type="scientific">Drosophila erecta</name>
    <name type="common">Fruit fly</name>
    <dbReference type="NCBI Taxonomy" id="7220"/>
    <lineage>
        <taxon>Eukaryota</taxon>
        <taxon>Metazoa</taxon>
        <taxon>Ecdysozoa</taxon>
        <taxon>Arthropoda</taxon>
        <taxon>Hexapoda</taxon>
        <taxon>Insecta</taxon>
        <taxon>Pterygota</taxon>
        <taxon>Neoptera</taxon>
        <taxon>Endopterygota</taxon>
        <taxon>Diptera</taxon>
        <taxon>Brachycera</taxon>
        <taxon>Muscomorpha</taxon>
        <taxon>Ephydroidea</taxon>
        <taxon>Drosophilidae</taxon>
        <taxon>Drosophila</taxon>
        <taxon>Sophophora</taxon>
    </lineage>
</organism>
<sequence length="85" mass="8986">MDDDTAGQPDSQTFSLPDGDIELSTRGYAAALDGLTSIAPPSEFHSRNTLLPDPDFEPPTTGNCVEKSLSPAGDDYIVDVDVDEA</sequence>
<proteinExistence type="predicted"/>
<accession>B3NYJ4</accession>
<dbReference type="HOGENOM" id="CLU_2514999_0_0_1"/>
<evidence type="ECO:0000313" key="2">
    <source>
        <dbReference type="EMBL" id="EDV47975.1"/>
    </source>
</evidence>
<evidence type="ECO:0000313" key="3">
    <source>
        <dbReference type="Proteomes" id="UP000008711"/>
    </source>
</evidence>
<keyword evidence="3" id="KW-1185">Reference proteome</keyword>
<name>B3NYJ4_DROER</name>
<gene>
    <name evidence="2" type="primary">Dere\GG10710</name>
    <name evidence="2" type="ORF">Dere_GG10710</name>
</gene>
<dbReference type="AlphaFoldDB" id="B3NYJ4"/>
<dbReference type="Proteomes" id="UP000008711">
    <property type="component" value="Unassembled WGS sequence"/>
</dbReference>
<reference evidence="2 3" key="1">
    <citation type="journal article" date="2007" name="Nature">
        <title>Evolution of genes and genomes on the Drosophila phylogeny.</title>
        <authorList>
            <consortium name="Drosophila 12 Genomes Consortium"/>
            <person name="Clark A.G."/>
            <person name="Eisen M.B."/>
            <person name="Smith D.R."/>
            <person name="Bergman C.M."/>
            <person name="Oliver B."/>
            <person name="Markow T.A."/>
            <person name="Kaufman T.C."/>
            <person name="Kellis M."/>
            <person name="Gelbart W."/>
            <person name="Iyer V.N."/>
            <person name="Pollard D.A."/>
            <person name="Sackton T.B."/>
            <person name="Larracuente A.M."/>
            <person name="Singh N.D."/>
            <person name="Abad J.P."/>
            <person name="Abt D.N."/>
            <person name="Adryan B."/>
            <person name="Aguade M."/>
            <person name="Akashi H."/>
            <person name="Anderson W.W."/>
            <person name="Aquadro C.F."/>
            <person name="Ardell D.H."/>
            <person name="Arguello R."/>
            <person name="Artieri C.G."/>
            <person name="Barbash D.A."/>
            <person name="Barker D."/>
            <person name="Barsanti P."/>
            <person name="Batterham P."/>
            <person name="Batzoglou S."/>
            <person name="Begun D."/>
            <person name="Bhutkar A."/>
            <person name="Blanco E."/>
            <person name="Bosak S.A."/>
            <person name="Bradley R.K."/>
            <person name="Brand A.D."/>
            <person name="Brent M.R."/>
            <person name="Brooks A.N."/>
            <person name="Brown R.H."/>
            <person name="Butlin R.K."/>
            <person name="Caggese C."/>
            <person name="Calvi B.R."/>
            <person name="Bernardo de Carvalho A."/>
            <person name="Caspi A."/>
            <person name="Castrezana S."/>
            <person name="Celniker S.E."/>
            <person name="Chang J.L."/>
            <person name="Chapple C."/>
            <person name="Chatterji S."/>
            <person name="Chinwalla A."/>
            <person name="Civetta A."/>
            <person name="Clifton S.W."/>
            <person name="Comeron J.M."/>
            <person name="Costello J.C."/>
            <person name="Coyne J.A."/>
            <person name="Daub J."/>
            <person name="David R.G."/>
            <person name="Delcher A.L."/>
            <person name="Delehaunty K."/>
            <person name="Do C.B."/>
            <person name="Ebling H."/>
            <person name="Edwards K."/>
            <person name="Eickbush T."/>
            <person name="Evans J.D."/>
            <person name="Filipski A."/>
            <person name="Findeiss S."/>
            <person name="Freyhult E."/>
            <person name="Fulton L."/>
            <person name="Fulton R."/>
            <person name="Garcia A.C."/>
            <person name="Gardiner A."/>
            <person name="Garfield D.A."/>
            <person name="Garvin B.E."/>
            <person name="Gibson G."/>
            <person name="Gilbert D."/>
            <person name="Gnerre S."/>
            <person name="Godfrey J."/>
            <person name="Good R."/>
            <person name="Gotea V."/>
            <person name="Gravely B."/>
            <person name="Greenberg A.J."/>
            <person name="Griffiths-Jones S."/>
            <person name="Gross S."/>
            <person name="Guigo R."/>
            <person name="Gustafson E.A."/>
            <person name="Haerty W."/>
            <person name="Hahn M.W."/>
            <person name="Halligan D.L."/>
            <person name="Halpern A.L."/>
            <person name="Halter G.M."/>
            <person name="Han M.V."/>
            <person name="Heger A."/>
            <person name="Hillier L."/>
            <person name="Hinrichs A.S."/>
            <person name="Holmes I."/>
            <person name="Hoskins R.A."/>
            <person name="Hubisz M.J."/>
            <person name="Hultmark D."/>
            <person name="Huntley M.A."/>
            <person name="Jaffe D.B."/>
            <person name="Jagadeeshan S."/>
            <person name="Jeck W.R."/>
            <person name="Johnson J."/>
            <person name="Jones C.D."/>
            <person name="Jordan W.C."/>
            <person name="Karpen G.H."/>
            <person name="Kataoka E."/>
            <person name="Keightley P.D."/>
            <person name="Kheradpour P."/>
            <person name="Kirkness E.F."/>
            <person name="Koerich L.B."/>
            <person name="Kristiansen K."/>
            <person name="Kudrna D."/>
            <person name="Kulathinal R.J."/>
            <person name="Kumar S."/>
            <person name="Kwok R."/>
            <person name="Lander E."/>
            <person name="Langley C.H."/>
            <person name="Lapoint R."/>
            <person name="Lazzaro B.P."/>
            <person name="Lee S.J."/>
            <person name="Levesque L."/>
            <person name="Li R."/>
            <person name="Lin C.F."/>
            <person name="Lin M.F."/>
            <person name="Lindblad-Toh K."/>
            <person name="Llopart A."/>
            <person name="Long M."/>
            <person name="Low L."/>
            <person name="Lozovsky E."/>
            <person name="Lu J."/>
            <person name="Luo M."/>
            <person name="Machado C.A."/>
            <person name="Makalowski W."/>
            <person name="Marzo M."/>
            <person name="Matsuda M."/>
            <person name="Matzkin L."/>
            <person name="McAllister B."/>
            <person name="McBride C.S."/>
            <person name="McKernan B."/>
            <person name="McKernan K."/>
            <person name="Mendez-Lago M."/>
            <person name="Minx P."/>
            <person name="Mollenhauer M.U."/>
            <person name="Montooth K."/>
            <person name="Mount S.M."/>
            <person name="Mu X."/>
            <person name="Myers E."/>
            <person name="Negre B."/>
            <person name="Newfeld S."/>
            <person name="Nielsen R."/>
            <person name="Noor M.A."/>
            <person name="O'Grady P."/>
            <person name="Pachter L."/>
            <person name="Papaceit M."/>
            <person name="Parisi M.J."/>
            <person name="Parisi M."/>
            <person name="Parts L."/>
            <person name="Pedersen J.S."/>
            <person name="Pesole G."/>
            <person name="Phillippy A.M."/>
            <person name="Ponting C.P."/>
            <person name="Pop M."/>
            <person name="Porcelli D."/>
            <person name="Powell J.R."/>
            <person name="Prohaska S."/>
            <person name="Pruitt K."/>
            <person name="Puig M."/>
            <person name="Quesneville H."/>
            <person name="Ram K.R."/>
            <person name="Rand D."/>
            <person name="Rasmussen M.D."/>
            <person name="Reed L.K."/>
            <person name="Reenan R."/>
            <person name="Reily A."/>
            <person name="Remington K.A."/>
            <person name="Rieger T.T."/>
            <person name="Ritchie M.G."/>
            <person name="Robin C."/>
            <person name="Rogers Y.H."/>
            <person name="Rohde C."/>
            <person name="Rozas J."/>
            <person name="Rubenfield M.J."/>
            <person name="Ruiz A."/>
            <person name="Russo S."/>
            <person name="Salzberg S.L."/>
            <person name="Sanchez-Gracia A."/>
            <person name="Saranga D.J."/>
            <person name="Sato H."/>
            <person name="Schaeffer S.W."/>
            <person name="Schatz M.C."/>
            <person name="Schlenke T."/>
            <person name="Schwartz R."/>
            <person name="Segarra C."/>
            <person name="Singh R.S."/>
            <person name="Sirot L."/>
            <person name="Sirota M."/>
            <person name="Sisneros N.B."/>
            <person name="Smith C.D."/>
            <person name="Smith T.F."/>
            <person name="Spieth J."/>
            <person name="Stage D.E."/>
            <person name="Stark A."/>
            <person name="Stephan W."/>
            <person name="Strausberg R.L."/>
            <person name="Strempel S."/>
            <person name="Sturgill D."/>
            <person name="Sutton G."/>
            <person name="Sutton G.G."/>
            <person name="Tao W."/>
            <person name="Teichmann S."/>
            <person name="Tobari Y.N."/>
            <person name="Tomimura Y."/>
            <person name="Tsolas J.M."/>
            <person name="Valente V.L."/>
            <person name="Venter E."/>
            <person name="Venter J.C."/>
            <person name="Vicario S."/>
            <person name="Vieira F.G."/>
            <person name="Vilella A.J."/>
            <person name="Villasante A."/>
            <person name="Walenz B."/>
            <person name="Wang J."/>
            <person name="Wasserman M."/>
            <person name="Watts T."/>
            <person name="Wilson D."/>
            <person name="Wilson R.K."/>
            <person name="Wing R.A."/>
            <person name="Wolfner M.F."/>
            <person name="Wong A."/>
            <person name="Wong G.K."/>
            <person name="Wu C.I."/>
            <person name="Wu G."/>
            <person name="Yamamoto D."/>
            <person name="Yang H.P."/>
            <person name="Yang S.P."/>
            <person name="Yorke J.A."/>
            <person name="Yoshida K."/>
            <person name="Zdobnov E."/>
            <person name="Zhang P."/>
            <person name="Zhang Y."/>
            <person name="Zimin A.V."/>
            <person name="Baldwin J."/>
            <person name="Abdouelleil A."/>
            <person name="Abdulkadir J."/>
            <person name="Abebe A."/>
            <person name="Abera B."/>
            <person name="Abreu J."/>
            <person name="Acer S.C."/>
            <person name="Aftuck L."/>
            <person name="Alexander A."/>
            <person name="An P."/>
            <person name="Anderson E."/>
            <person name="Anderson S."/>
            <person name="Arachi H."/>
            <person name="Azer M."/>
            <person name="Bachantsang P."/>
            <person name="Barry A."/>
            <person name="Bayul T."/>
            <person name="Berlin A."/>
            <person name="Bessette D."/>
            <person name="Bloom T."/>
            <person name="Blye J."/>
            <person name="Boguslavskiy L."/>
            <person name="Bonnet C."/>
            <person name="Boukhgalter B."/>
            <person name="Bourzgui I."/>
            <person name="Brown A."/>
            <person name="Cahill P."/>
            <person name="Channer S."/>
            <person name="Cheshatsang Y."/>
            <person name="Chuda L."/>
            <person name="Citroen M."/>
            <person name="Collymore A."/>
            <person name="Cooke P."/>
            <person name="Costello M."/>
            <person name="D'Aco K."/>
            <person name="Daza R."/>
            <person name="De Haan G."/>
            <person name="DeGray S."/>
            <person name="DeMaso C."/>
            <person name="Dhargay N."/>
            <person name="Dooley K."/>
            <person name="Dooley E."/>
            <person name="Doricent M."/>
            <person name="Dorje P."/>
            <person name="Dorjee K."/>
            <person name="Dupes A."/>
            <person name="Elong R."/>
            <person name="Falk J."/>
            <person name="Farina A."/>
            <person name="Faro S."/>
            <person name="Ferguson D."/>
            <person name="Fisher S."/>
            <person name="Foley C.D."/>
            <person name="Franke A."/>
            <person name="Friedrich D."/>
            <person name="Gadbois L."/>
            <person name="Gearin G."/>
            <person name="Gearin C.R."/>
            <person name="Giannoukos G."/>
            <person name="Goode T."/>
            <person name="Graham J."/>
            <person name="Grandbois E."/>
            <person name="Grewal S."/>
            <person name="Gyaltsen K."/>
            <person name="Hafez N."/>
            <person name="Hagos B."/>
            <person name="Hall J."/>
            <person name="Henson C."/>
            <person name="Hollinger A."/>
            <person name="Honan T."/>
            <person name="Huard M.D."/>
            <person name="Hughes L."/>
            <person name="Hurhula B."/>
            <person name="Husby M.E."/>
            <person name="Kamat A."/>
            <person name="Kanga B."/>
            <person name="Kashin S."/>
            <person name="Khazanovich D."/>
            <person name="Kisner P."/>
            <person name="Lance K."/>
            <person name="Lara M."/>
            <person name="Lee W."/>
            <person name="Lennon N."/>
            <person name="Letendre F."/>
            <person name="LeVine R."/>
            <person name="Lipovsky A."/>
            <person name="Liu X."/>
            <person name="Liu J."/>
            <person name="Liu S."/>
            <person name="Lokyitsang T."/>
            <person name="Lokyitsang Y."/>
            <person name="Lubonja R."/>
            <person name="Lui A."/>
            <person name="MacDonald P."/>
            <person name="Magnisalis V."/>
            <person name="Maru K."/>
            <person name="Matthews C."/>
            <person name="McCusker W."/>
            <person name="McDonough S."/>
            <person name="Mehta T."/>
            <person name="Meldrim J."/>
            <person name="Meneus L."/>
            <person name="Mihai O."/>
            <person name="Mihalev A."/>
            <person name="Mihova T."/>
            <person name="Mittelman R."/>
            <person name="Mlenga V."/>
            <person name="Montmayeur A."/>
            <person name="Mulrain L."/>
            <person name="Navidi A."/>
            <person name="Naylor J."/>
            <person name="Negash T."/>
            <person name="Nguyen T."/>
            <person name="Nguyen N."/>
            <person name="Nicol R."/>
            <person name="Norbu C."/>
            <person name="Norbu N."/>
            <person name="Novod N."/>
            <person name="O'Neill B."/>
            <person name="Osman S."/>
            <person name="Markiewicz E."/>
            <person name="Oyono O.L."/>
            <person name="Patti C."/>
            <person name="Phunkhang P."/>
            <person name="Pierre F."/>
            <person name="Priest M."/>
            <person name="Raghuraman S."/>
            <person name="Rege F."/>
            <person name="Reyes R."/>
            <person name="Rise C."/>
            <person name="Rogov P."/>
            <person name="Ross K."/>
            <person name="Ryan E."/>
            <person name="Settipalli S."/>
            <person name="Shea T."/>
            <person name="Sherpa N."/>
            <person name="Shi L."/>
            <person name="Shih D."/>
            <person name="Sparrow T."/>
            <person name="Spaulding J."/>
            <person name="Stalker J."/>
            <person name="Stange-Thomann N."/>
            <person name="Stavropoulos S."/>
            <person name="Stone C."/>
            <person name="Strader C."/>
            <person name="Tesfaye S."/>
            <person name="Thomson T."/>
            <person name="Thoulutsang Y."/>
            <person name="Thoulutsang D."/>
            <person name="Topham K."/>
            <person name="Topping I."/>
            <person name="Tsamla T."/>
            <person name="Vassiliev H."/>
            <person name="Vo A."/>
            <person name="Wangchuk T."/>
            <person name="Wangdi T."/>
            <person name="Weiand M."/>
            <person name="Wilkinson J."/>
            <person name="Wilson A."/>
            <person name="Yadav S."/>
            <person name="Young G."/>
            <person name="Yu Q."/>
            <person name="Zembek L."/>
            <person name="Zhong D."/>
            <person name="Zimmer A."/>
            <person name="Zwirko Z."/>
            <person name="Jaffe D.B."/>
            <person name="Alvarez P."/>
            <person name="Brockman W."/>
            <person name="Butler J."/>
            <person name="Chin C."/>
            <person name="Gnerre S."/>
            <person name="Grabherr M."/>
            <person name="Kleber M."/>
            <person name="Mauceli E."/>
            <person name="MacCallum I."/>
        </authorList>
    </citation>
    <scope>NUCLEOTIDE SEQUENCE [LARGE SCALE GENOMIC DNA]</scope>
    <source>
        <strain evidence="2 3">TSC#14021-0224.01</strain>
    </source>
</reference>